<reference evidence="10 11" key="1">
    <citation type="submission" date="2019-03" db="EMBL/GenBank/DDBJ databases">
        <title>San Antonio Military Medical Center submission to MRSN (WRAIR), pending publication.</title>
        <authorList>
            <person name="Blyth D.M."/>
            <person name="Mccarthy S.L."/>
            <person name="Schall S.E."/>
            <person name="Stam J.A."/>
            <person name="Ong A.C."/>
            <person name="Mcgann P.T."/>
        </authorList>
    </citation>
    <scope>NUCLEOTIDE SEQUENCE [LARGE SCALE GENOMIC DNA]</scope>
    <source>
        <strain evidence="10 11">MRSN571793</strain>
    </source>
</reference>
<dbReference type="Gene3D" id="2.40.170.20">
    <property type="entry name" value="TonB-dependent receptor, beta-barrel domain"/>
    <property type="match status" value="1"/>
</dbReference>
<keyword evidence="11" id="KW-1185">Reference proteome</keyword>
<evidence type="ECO:0000313" key="10">
    <source>
        <dbReference type="EMBL" id="TFD97897.1"/>
    </source>
</evidence>
<name>A0A4Y8L6H0_9BACT</name>
<dbReference type="Proteomes" id="UP000297861">
    <property type="component" value="Unassembled WGS sequence"/>
</dbReference>
<keyword evidence="10" id="KW-0675">Receptor</keyword>
<evidence type="ECO:0000256" key="3">
    <source>
        <dbReference type="ARBA" id="ARBA00022452"/>
    </source>
</evidence>
<keyword evidence="4 7" id="KW-0812">Transmembrane</keyword>
<comment type="similarity">
    <text evidence="7">Belongs to the TonB-dependent receptor family.</text>
</comment>
<organism evidence="10 11">
    <name type="scientific">Dysgonomonas capnocytophagoides</name>
    <dbReference type="NCBI Taxonomy" id="45254"/>
    <lineage>
        <taxon>Bacteria</taxon>
        <taxon>Pseudomonadati</taxon>
        <taxon>Bacteroidota</taxon>
        <taxon>Bacteroidia</taxon>
        <taxon>Bacteroidales</taxon>
        <taxon>Dysgonomonadaceae</taxon>
        <taxon>Dysgonomonas</taxon>
    </lineage>
</organism>
<evidence type="ECO:0000256" key="5">
    <source>
        <dbReference type="ARBA" id="ARBA00023136"/>
    </source>
</evidence>
<dbReference type="GO" id="GO:0009279">
    <property type="term" value="C:cell outer membrane"/>
    <property type="evidence" value="ECO:0007669"/>
    <property type="project" value="UniProtKB-SubCell"/>
</dbReference>
<comment type="subcellular location">
    <subcellularLocation>
        <location evidence="1 7">Cell outer membrane</location>
        <topology evidence="1 7">Multi-pass membrane protein</topology>
    </subcellularLocation>
</comment>
<keyword evidence="2 7" id="KW-0813">Transport</keyword>
<dbReference type="SUPFAM" id="SSF56935">
    <property type="entry name" value="Porins"/>
    <property type="match status" value="1"/>
</dbReference>
<evidence type="ECO:0000256" key="8">
    <source>
        <dbReference type="SAM" id="SignalP"/>
    </source>
</evidence>
<comment type="caution">
    <text evidence="10">The sequence shown here is derived from an EMBL/GenBank/DDBJ whole genome shotgun (WGS) entry which is preliminary data.</text>
</comment>
<proteinExistence type="inferred from homology"/>
<dbReference type="NCBIfam" id="TIGR04056">
    <property type="entry name" value="OMP_RagA_SusC"/>
    <property type="match status" value="1"/>
</dbReference>
<keyword evidence="3 7" id="KW-1134">Transmembrane beta strand</keyword>
<evidence type="ECO:0000256" key="4">
    <source>
        <dbReference type="ARBA" id="ARBA00022692"/>
    </source>
</evidence>
<dbReference type="NCBIfam" id="TIGR04057">
    <property type="entry name" value="SusC_RagA_signa"/>
    <property type="match status" value="1"/>
</dbReference>
<keyword evidence="5 7" id="KW-0472">Membrane</keyword>
<evidence type="ECO:0000256" key="1">
    <source>
        <dbReference type="ARBA" id="ARBA00004571"/>
    </source>
</evidence>
<dbReference type="STRING" id="1121485.GCA_000426485_02652"/>
<dbReference type="Pfam" id="PF13715">
    <property type="entry name" value="CarbopepD_reg_2"/>
    <property type="match status" value="1"/>
</dbReference>
<keyword evidence="8" id="KW-0732">Signal</keyword>
<dbReference type="InterPro" id="IPR039426">
    <property type="entry name" value="TonB-dep_rcpt-like"/>
</dbReference>
<feature type="domain" description="TonB-dependent receptor plug" evidence="9">
    <location>
        <begin position="137"/>
        <end position="244"/>
    </location>
</feature>
<dbReference type="Gene3D" id="2.170.130.10">
    <property type="entry name" value="TonB-dependent receptor, plug domain"/>
    <property type="match status" value="1"/>
</dbReference>
<feature type="signal peptide" evidence="8">
    <location>
        <begin position="1"/>
        <end position="35"/>
    </location>
</feature>
<dbReference type="EMBL" id="SOML01000002">
    <property type="protein sequence ID" value="TFD97897.1"/>
    <property type="molecule type" value="Genomic_DNA"/>
</dbReference>
<dbReference type="OrthoDB" id="9768177at2"/>
<accession>A0A4Y8L6H0</accession>
<feature type="chain" id="PRO_5021275154" evidence="8">
    <location>
        <begin position="36"/>
        <end position="1083"/>
    </location>
</feature>
<dbReference type="InterPro" id="IPR012910">
    <property type="entry name" value="Plug_dom"/>
</dbReference>
<dbReference type="PROSITE" id="PS52016">
    <property type="entry name" value="TONB_DEPENDENT_REC_3"/>
    <property type="match status" value="1"/>
</dbReference>
<dbReference type="RefSeq" id="WP_134435658.1">
    <property type="nucleotide sequence ID" value="NZ_SOML01000002.1"/>
</dbReference>
<evidence type="ECO:0000256" key="7">
    <source>
        <dbReference type="PROSITE-ProRule" id="PRU01360"/>
    </source>
</evidence>
<dbReference type="AlphaFoldDB" id="A0A4Y8L6H0"/>
<evidence type="ECO:0000256" key="6">
    <source>
        <dbReference type="ARBA" id="ARBA00023237"/>
    </source>
</evidence>
<gene>
    <name evidence="10" type="ORF">E2605_04575</name>
</gene>
<dbReference type="Gene3D" id="2.60.40.1120">
    <property type="entry name" value="Carboxypeptidase-like, regulatory domain"/>
    <property type="match status" value="1"/>
</dbReference>
<dbReference type="InterPro" id="IPR036942">
    <property type="entry name" value="Beta-barrel_TonB_sf"/>
</dbReference>
<dbReference type="InterPro" id="IPR023997">
    <property type="entry name" value="TonB-dep_OMP_SusC/RagA_CS"/>
</dbReference>
<dbReference type="InterPro" id="IPR037066">
    <property type="entry name" value="Plug_dom_sf"/>
</dbReference>
<keyword evidence="6 7" id="KW-0998">Cell outer membrane</keyword>
<evidence type="ECO:0000259" key="9">
    <source>
        <dbReference type="Pfam" id="PF07715"/>
    </source>
</evidence>
<dbReference type="InterPro" id="IPR008969">
    <property type="entry name" value="CarboxyPept-like_regulatory"/>
</dbReference>
<dbReference type="SUPFAM" id="SSF49464">
    <property type="entry name" value="Carboxypeptidase regulatory domain-like"/>
    <property type="match status" value="1"/>
</dbReference>
<dbReference type="FunFam" id="2.60.40.1120:FF:000003">
    <property type="entry name" value="Outer membrane protein Omp121"/>
    <property type="match status" value="1"/>
</dbReference>
<evidence type="ECO:0000256" key="2">
    <source>
        <dbReference type="ARBA" id="ARBA00022448"/>
    </source>
</evidence>
<dbReference type="InterPro" id="IPR023996">
    <property type="entry name" value="TonB-dep_OMP_SusC/RagA"/>
</dbReference>
<dbReference type="Pfam" id="PF07715">
    <property type="entry name" value="Plug"/>
    <property type="match status" value="1"/>
</dbReference>
<sequence>MNRKQLKFKDKVFLNVTALSCMTLLSLAYPANSYAAHITEIQQTKSSVSGTITDNQGEPLIGVSVKEKGTSTGTTTDLDGKFVLAVSNPNAALSITYVGYVSQDIALNGRKTLTIELTDNSEELDEVIVTAYGSQKKSSFTGSASIVSDKKLEALQPVNITQGLQGLSAGVQVINNSGRPGDDGTVVIRGLGSMTANSSPLYVIDGVPSDIPLNSISYSDIESITVLKDAASTSLYGSRAGNGVILITTKKGKSGKTTINLRASWATSDFAVKFPKKVSAAKQYELTFEGLYNDATDFMSMNDQEARQYAYDNVTKVFWNTSPVTLNDGTVRQYRSGWNMDNPVGLDGKIKPDAKRLWEEDLFDQAFSNKLKQDYGVDISGSLGDKNSYFMSISMLDDKGIFIADHFKRFTGRAALTSKLSKWFSMDNSILFASSTNYNGGFAARVFRVYPSEYSAYLWDHKNNQYAVSEYTGGKVLDEGWNNGRAWWPKWSPYGALNERVKNWNDNVQTVSALTFTILPELTLKTTYSFQLQNVYNNNWRSPEREGTLIPAEGSVTRAAYRNTSHTINNVLVYDKVLGNDHHLNVMLGQEAYKYTTNGFGAYRKGLNLPIFTEISTAEEDPTAWSGTDNYALASFFSRINYDFKNRYYISGSIRTDGSSRFASDNRWGTFYSVGASWRITEESFMKSTKSWLDNLKIKASYGEVGNDNVGYYPYLGLFETSSYGGKFGVVQSQLSNKNIKWETNVQANLGLDFSIFNNKVNGTFEVFSRKSKDLLLSRPLAPSLGMSSIMENIGDIKNTGWEIELNYNAIKTKDFDWNIGLNATHYKNEITRLPSKEETFNVGVGVFKWKEGASRYDLYAPVWADVNPENGRNRWYKYTFDETGKITGKEKTENYSEVNVAEQRIKAGSTLPDVYGSITNNFRYKDFDLSVMLYYSLGGVVYDYNYAESTVLRENFAAYDYLDNRWQKPGDVTDVAKIYTYRCFDASSYARYSDKFIFKNNFARLRNIVLGYSIPRDLVKKLGIGSLRFYVKGDNLLTFGKLKNHGTDPENFNATNVAGGVIDGESGVPALKTYSFGLNIQF</sequence>
<protein>
    <submittedName>
        <fullName evidence="10">TonB-dependent receptor</fullName>
    </submittedName>
</protein>
<evidence type="ECO:0000313" key="11">
    <source>
        <dbReference type="Proteomes" id="UP000297861"/>
    </source>
</evidence>